<proteinExistence type="predicted"/>
<dbReference type="Proteomes" id="UP001221898">
    <property type="component" value="Unassembled WGS sequence"/>
</dbReference>
<evidence type="ECO:0000313" key="1">
    <source>
        <dbReference type="EMBL" id="KAJ8397592.1"/>
    </source>
</evidence>
<dbReference type="EMBL" id="JAINUG010000096">
    <property type="protein sequence ID" value="KAJ8397592.1"/>
    <property type="molecule type" value="Genomic_DNA"/>
</dbReference>
<reference evidence="1" key="1">
    <citation type="journal article" date="2023" name="Science">
        <title>Genome structures resolve the early diversification of teleost fishes.</title>
        <authorList>
            <person name="Parey E."/>
            <person name="Louis A."/>
            <person name="Montfort J."/>
            <person name="Bouchez O."/>
            <person name="Roques C."/>
            <person name="Iampietro C."/>
            <person name="Lluch J."/>
            <person name="Castinel A."/>
            <person name="Donnadieu C."/>
            <person name="Desvignes T."/>
            <person name="Floi Bucao C."/>
            <person name="Jouanno E."/>
            <person name="Wen M."/>
            <person name="Mejri S."/>
            <person name="Dirks R."/>
            <person name="Jansen H."/>
            <person name="Henkel C."/>
            <person name="Chen W.J."/>
            <person name="Zahm M."/>
            <person name="Cabau C."/>
            <person name="Klopp C."/>
            <person name="Thompson A.W."/>
            <person name="Robinson-Rechavi M."/>
            <person name="Braasch I."/>
            <person name="Lecointre G."/>
            <person name="Bobe J."/>
            <person name="Postlethwait J.H."/>
            <person name="Berthelot C."/>
            <person name="Roest Crollius H."/>
            <person name="Guiguen Y."/>
        </authorList>
    </citation>
    <scope>NUCLEOTIDE SEQUENCE</scope>
    <source>
        <strain evidence="1">NC1722</strain>
    </source>
</reference>
<keyword evidence="2" id="KW-1185">Reference proteome</keyword>
<evidence type="ECO:0000313" key="2">
    <source>
        <dbReference type="Proteomes" id="UP001221898"/>
    </source>
</evidence>
<protein>
    <submittedName>
        <fullName evidence="1">Uncharacterized protein</fullName>
    </submittedName>
</protein>
<gene>
    <name evidence="1" type="ORF">AAFF_G00435910</name>
</gene>
<organism evidence="1 2">
    <name type="scientific">Aldrovandia affinis</name>
    <dbReference type="NCBI Taxonomy" id="143900"/>
    <lineage>
        <taxon>Eukaryota</taxon>
        <taxon>Metazoa</taxon>
        <taxon>Chordata</taxon>
        <taxon>Craniata</taxon>
        <taxon>Vertebrata</taxon>
        <taxon>Euteleostomi</taxon>
        <taxon>Actinopterygii</taxon>
        <taxon>Neopterygii</taxon>
        <taxon>Teleostei</taxon>
        <taxon>Notacanthiformes</taxon>
        <taxon>Halosauridae</taxon>
        <taxon>Aldrovandia</taxon>
    </lineage>
</organism>
<sequence>MDLHIWNYEIFSHPRDNGRGRGLSASAHQMERAERTAEDTGWKFSARVIEWKLIWPSLQSPGLLVLDAT</sequence>
<dbReference type="AlphaFoldDB" id="A0AAD7S7V7"/>
<comment type="caution">
    <text evidence="1">The sequence shown here is derived from an EMBL/GenBank/DDBJ whole genome shotgun (WGS) entry which is preliminary data.</text>
</comment>
<accession>A0AAD7S7V7</accession>
<name>A0AAD7S7V7_9TELE</name>